<reference evidence="1" key="2">
    <citation type="submission" date="2023-01" db="EMBL/GenBank/DDBJ databases">
        <authorList>
            <person name="Uljanovas D."/>
        </authorList>
    </citation>
    <scope>NUCLEOTIDE SEQUENCE</scope>
    <source>
        <strain evidence="1">S41</strain>
    </source>
</reference>
<dbReference type="Proteomes" id="UP001170364">
    <property type="component" value="Unassembled WGS sequence"/>
</dbReference>
<name>A0AAW7Q901_9BACT</name>
<sequence length="210" mass="24916">MIKFVLILMFIIFQINLLCAEEKINYIELDVMDKQHIIEKISKNNFKIYTEENDDKMHQSFLKIKTPIKNTGLIFFEDMEKDVGFDLFPILIIPTEQKNKFQKVELPPIKQEGGSPFVSSVFYANIDNDIEEELLIRWPQRHYDYSGTFYKAYVYDFIKNKDNSFTVQFKEDISKKLECSDIVLRDGNKINDCNFEDAKGVKRYLRKLGY</sequence>
<comment type="caution">
    <text evidence="1">The sequence shown here is derived from an EMBL/GenBank/DDBJ whole genome shotgun (WGS) entry which is preliminary data.</text>
</comment>
<reference evidence="1" key="1">
    <citation type="journal article" date="2023" name="Microorganisms">
        <title>Genomic Characterization of Arcobacter butzleri Strains Isolated from Various Sources in Lithuania.</title>
        <authorList>
            <person name="Uljanovas D."/>
            <person name="Golz G."/>
            <person name="Fleischmann S."/>
            <person name="Kudirkiene E."/>
            <person name="Kasetiene N."/>
            <person name="Grineviciene A."/>
            <person name="Tamuleviciene E."/>
            <person name="Aksomaitiene J."/>
            <person name="Alter T."/>
            <person name="Malakauskas M."/>
        </authorList>
    </citation>
    <scope>NUCLEOTIDE SEQUENCE</scope>
    <source>
        <strain evidence="1">S41</strain>
    </source>
</reference>
<dbReference type="RefSeq" id="WP_301369748.1">
    <property type="nucleotide sequence ID" value="NZ_JAQJJF010000001.1"/>
</dbReference>
<organism evidence="1 2">
    <name type="scientific">Aliarcobacter butzleri</name>
    <dbReference type="NCBI Taxonomy" id="28197"/>
    <lineage>
        <taxon>Bacteria</taxon>
        <taxon>Pseudomonadati</taxon>
        <taxon>Campylobacterota</taxon>
        <taxon>Epsilonproteobacteria</taxon>
        <taxon>Campylobacterales</taxon>
        <taxon>Arcobacteraceae</taxon>
        <taxon>Aliarcobacter</taxon>
    </lineage>
</organism>
<proteinExistence type="predicted"/>
<protein>
    <submittedName>
        <fullName evidence="1">Uncharacterized protein</fullName>
    </submittedName>
</protein>
<evidence type="ECO:0000313" key="2">
    <source>
        <dbReference type="Proteomes" id="UP001170364"/>
    </source>
</evidence>
<dbReference type="AlphaFoldDB" id="A0AAW7Q901"/>
<gene>
    <name evidence="1" type="ORF">PJV93_01490</name>
</gene>
<dbReference type="EMBL" id="JAQJJG010000001">
    <property type="protein sequence ID" value="MDN5122576.1"/>
    <property type="molecule type" value="Genomic_DNA"/>
</dbReference>
<evidence type="ECO:0000313" key="1">
    <source>
        <dbReference type="EMBL" id="MDN5122576.1"/>
    </source>
</evidence>
<accession>A0AAW7Q901</accession>